<evidence type="ECO:0000313" key="1">
    <source>
        <dbReference type="EMBL" id="EPR86118.1"/>
    </source>
</evidence>
<comment type="caution">
    <text evidence="1">The sequence shown here is derived from an EMBL/GenBank/DDBJ whole genome shotgun (WGS) entry which is preliminary data.</text>
</comment>
<protein>
    <submittedName>
        <fullName evidence="1">Uncharacterized protein</fullName>
    </submittedName>
</protein>
<sequence>MNIYKFSYDDKEDAIRSLANYYQVSDKVILIKCKTVCNDLEKRKDKIYGENEHLIGVREEELSEKIKLEKDKFFYELKNKLSPNYSKSNDLIIRINFYHRCSSDGRDSWFQEGLLNSVDGIECFMKKLGSLVPDIQKMGISLESLKNIIRRKGLAEEQSEKDGVNGFYRYKDAIDKENSGFDIPEVFGDLCKGESYQKLKAKILTVLKPTVVKFYVERDITELNNILEYYWESVWNDEEVGQTATNAGRGKTIPYENIERIDYLEKASNA</sequence>
<proteinExistence type="predicted"/>
<dbReference type="eggNOG" id="ENOG5031STA">
    <property type="taxonomic scope" value="Bacteria"/>
</dbReference>
<dbReference type="PATRIC" id="fig|1330047.3.peg.1437"/>
<reference evidence="1 2" key="1">
    <citation type="submission" date="2013-05" db="EMBL/GenBank/DDBJ databases">
        <title>Genome assembly of Acinetobacter junii MTCC 11364.</title>
        <authorList>
            <person name="Khatri I."/>
            <person name="Singh N.K."/>
            <person name="Subramanian S."/>
            <person name="Mayilraj S."/>
        </authorList>
    </citation>
    <scope>NUCLEOTIDE SEQUENCE [LARGE SCALE GENOMIC DNA]</scope>
    <source>
        <strain evidence="1 2">MTCC 11364</strain>
    </source>
</reference>
<organism evidence="1 2">
    <name type="scientific">Acinetobacter junii CIP 107470 = MTCC 11364</name>
    <dbReference type="NCBI Taxonomy" id="1217666"/>
    <lineage>
        <taxon>Bacteria</taxon>
        <taxon>Pseudomonadati</taxon>
        <taxon>Pseudomonadota</taxon>
        <taxon>Gammaproteobacteria</taxon>
        <taxon>Moraxellales</taxon>
        <taxon>Moraxellaceae</taxon>
        <taxon>Acinetobacter</taxon>
    </lineage>
</organism>
<dbReference type="AlphaFoldDB" id="S7YDP6"/>
<dbReference type="Proteomes" id="UP000018420">
    <property type="component" value="Unassembled WGS sequence"/>
</dbReference>
<accession>S7YDP6</accession>
<dbReference type="EMBL" id="ASYZ01000075">
    <property type="protein sequence ID" value="EPR86118.1"/>
    <property type="molecule type" value="Genomic_DNA"/>
</dbReference>
<name>S7YDP6_ACIJU</name>
<dbReference type="RefSeq" id="WP_004913547.1">
    <property type="nucleotide sequence ID" value="NZ_ASYZ01000075.1"/>
</dbReference>
<gene>
    <name evidence="1" type="ORF">L292_2842</name>
</gene>
<evidence type="ECO:0000313" key="2">
    <source>
        <dbReference type="Proteomes" id="UP000018420"/>
    </source>
</evidence>